<dbReference type="EMBL" id="CABHNM010000032">
    <property type="protein sequence ID" value="VUX04221.1"/>
    <property type="molecule type" value="Genomic_DNA"/>
</dbReference>
<dbReference type="InterPro" id="IPR039498">
    <property type="entry name" value="NTP_transf_5"/>
</dbReference>
<dbReference type="AlphaFoldDB" id="A0A564TC29"/>
<organism evidence="2 3">
    <name type="scientific">Dorea longicatena</name>
    <dbReference type="NCBI Taxonomy" id="88431"/>
    <lineage>
        <taxon>Bacteria</taxon>
        <taxon>Bacillati</taxon>
        <taxon>Bacillota</taxon>
        <taxon>Clostridia</taxon>
        <taxon>Lachnospirales</taxon>
        <taxon>Lachnospiraceae</taxon>
        <taxon>Dorea</taxon>
    </lineage>
</organism>
<keyword evidence="1" id="KW-0812">Transmembrane</keyword>
<feature type="transmembrane region" description="Helical" evidence="1">
    <location>
        <begin position="348"/>
        <end position="365"/>
    </location>
</feature>
<accession>A0A564TC29</accession>
<proteinExistence type="predicted"/>
<dbReference type="Pfam" id="PF14907">
    <property type="entry name" value="NTP_transf_5"/>
    <property type="match status" value="1"/>
</dbReference>
<sequence>MNAIYLKYLRMIRNIHAVTKETLCIKPEEVPYLLSLAQRHFTSPFLFSYMESYPEAVPALKQQSKMIMYQYYQIEHFTELTISLMDESGIPYYLLKGISLASYYPFPEYRKLGDLDLYIPDASALKKAEKVLEDHGFILDPDVSDHHSTYVYTFPKTGRTYILELHFRIVGLYQYEKANRIVDSIFSDSSMIPESQTIGRHTYTVLPPTECVFYMLHHMLKHYLYSGFGIRLLCDFTLYLNARNADIDYDKLHQWCRDSRIIHFYEIIIESCRKYLGLSDSVDPFLCRDNDQTLDDFITKILEDQDMGTVSHSTLVGSGSYKKINLWTYFCEGHLQMKVRFPKLHKCILLWPVLWSITFVCFLWNTHHYRHSTLKDTLADFRNTNSNSQLIKIFENQD</sequence>
<keyword evidence="1" id="KW-0472">Membrane</keyword>
<evidence type="ECO:0000256" key="1">
    <source>
        <dbReference type="SAM" id="Phobius"/>
    </source>
</evidence>
<protein>
    <recommendedName>
        <fullName evidence="4">Nucleotidyltransferase family protein</fullName>
    </recommendedName>
</protein>
<dbReference type="RefSeq" id="WP_186290183.1">
    <property type="nucleotide sequence ID" value="NZ_CABHNM010000032.1"/>
</dbReference>
<gene>
    <name evidence="2" type="ORF">DLSSTS7063_01423</name>
</gene>
<reference evidence="2 3" key="1">
    <citation type="submission" date="2019-07" db="EMBL/GenBank/DDBJ databases">
        <authorList>
            <person name="Hibberd C M."/>
            <person name="Gehrig L. J."/>
            <person name="Chang H.-W."/>
            <person name="Venkatesh S."/>
        </authorList>
    </citation>
    <scope>NUCLEOTIDE SEQUENCE [LARGE SCALE GENOMIC DNA]</scope>
    <source>
        <strain evidence="2">Dorea_longicatena_SSTS_Bg7063</strain>
    </source>
</reference>
<name>A0A564TC29_9FIRM</name>
<dbReference type="Proteomes" id="UP000398619">
    <property type="component" value="Unassembled WGS sequence"/>
</dbReference>
<evidence type="ECO:0000313" key="2">
    <source>
        <dbReference type="EMBL" id="VUX04221.1"/>
    </source>
</evidence>
<evidence type="ECO:0008006" key="4">
    <source>
        <dbReference type="Google" id="ProtNLM"/>
    </source>
</evidence>
<keyword evidence="1" id="KW-1133">Transmembrane helix</keyword>
<evidence type="ECO:0000313" key="3">
    <source>
        <dbReference type="Proteomes" id="UP000398619"/>
    </source>
</evidence>